<evidence type="ECO:0000259" key="8">
    <source>
        <dbReference type="Pfam" id="PF02608"/>
    </source>
</evidence>
<dbReference type="RefSeq" id="WP_349214327.1">
    <property type="nucleotide sequence ID" value="NZ_JBBMFA010000035.1"/>
</dbReference>
<protein>
    <submittedName>
        <fullName evidence="9">BMP family ABC transporter substrate-binding protein</fullName>
    </submittedName>
</protein>
<dbReference type="PANTHER" id="PTHR34296:SF2">
    <property type="entry name" value="ABC TRANSPORTER GUANOSINE-BINDING PROTEIN NUPN"/>
    <property type="match status" value="1"/>
</dbReference>
<evidence type="ECO:0000256" key="6">
    <source>
        <dbReference type="ARBA" id="ARBA00023288"/>
    </source>
</evidence>
<dbReference type="InterPro" id="IPR050957">
    <property type="entry name" value="BMP_lipoprotein"/>
</dbReference>
<comment type="subcellular location">
    <subcellularLocation>
        <location evidence="1">Cell membrane</location>
        <topology evidence="1">Lipid-anchor</topology>
    </subcellularLocation>
</comment>
<keyword evidence="6" id="KW-0449">Lipoprotein</keyword>
<evidence type="ECO:0000313" key="10">
    <source>
        <dbReference type="Proteomes" id="UP001477672"/>
    </source>
</evidence>
<evidence type="ECO:0000256" key="2">
    <source>
        <dbReference type="ARBA" id="ARBA00008610"/>
    </source>
</evidence>
<keyword evidence="3" id="KW-1003">Cell membrane</keyword>
<dbReference type="PANTHER" id="PTHR34296">
    <property type="entry name" value="TRANSCRIPTIONAL ACTIVATOR PROTEIN MED"/>
    <property type="match status" value="1"/>
</dbReference>
<evidence type="ECO:0000256" key="7">
    <source>
        <dbReference type="SAM" id="SignalP"/>
    </source>
</evidence>
<keyword evidence="4 7" id="KW-0732">Signal</keyword>
<feature type="chain" id="PRO_5045846466" evidence="7">
    <location>
        <begin position="20"/>
        <end position="362"/>
    </location>
</feature>
<comment type="similarity">
    <text evidence="2">Belongs to the BMP lipoprotein family.</text>
</comment>
<feature type="signal peptide" evidence="7">
    <location>
        <begin position="1"/>
        <end position="19"/>
    </location>
</feature>
<proteinExistence type="inferred from homology"/>
<dbReference type="Pfam" id="PF02608">
    <property type="entry name" value="Bmp"/>
    <property type="match status" value="1"/>
</dbReference>
<dbReference type="PROSITE" id="PS51257">
    <property type="entry name" value="PROKAR_LIPOPROTEIN"/>
    <property type="match status" value="1"/>
</dbReference>
<keyword evidence="10" id="KW-1185">Reference proteome</keyword>
<dbReference type="InterPro" id="IPR028082">
    <property type="entry name" value="Peripla_BP_I"/>
</dbReference>
<reference evidence="9 10" key="1">
    <citation type="submission" date="2024-03" db="EMBL/GenBank/DDBJ databases">
        <title>Human intestinal bacterial collection.</title>
        <authorList>
            <person name="Pauvert C."/>
            <person name="Hitch T.C.A."/>
            <person name="Clavel T."/>
        </authorList>
    </citation>
    <scope>NUCLEOTIDE SEQUENCE [LARGE SCALE GENOMIC DNA]</scope>
    <source>
        <strain evidence="9 10">CLA-JM-H11</strain>
    </source>
</reference>
<gene>
    <name evidence="9" type="ORF">WMO24_01330</name>
</gene>
<comment type="caution">
    <text evidence="9">The sequence shown here is derived from an EMBL/GenBank/DDBJ whole genome shotgun (WGS) entry which is preliminary data.</text>
</comment>
<evidence type="ECO:0000256" key="3">
    <source>
        <dbReference type="ARBA" id="ARBA00022475"/>
    </source>
</evidence>
<accession>A0ABV1GB71</accession>
<dbReference type="InterPro" id="IPR003760">
    <property type="entry name" value="PnrA-like"/>
</dbReference>
<sequence length="362" mass="37543">MKKLLACVLAIALAMTVLAGCGSQKAELALVTDGGEVTDQGFNQGAWEGLVKYAEEMSISKLSYKPVERTTQAYSDAIDLAVKGGAMVVVAVGYEMKDAVAAAQAQYPNVVFILLDGDPFDGTEAASDAQNAVGVVFAEEQAGFLAGYAAVKEGMTQLGFLGGKAQPGIVRYGYGFVQGAEYAAQQMGMAAGSVTVQYAYTGSFEESNDTQSLAAGWYGAGTECIFACGGTMTQSVIKAAENVGAKVIGADVDWSAQSDVILSSATKNLSTAVYNMIAAAYDEQLQGGQTMVYDASNNGVQLSMETSKFDTFTQKDYDAVYAALANNTGNIATGIVKDTNGEGNPVAVTELPLSAVVLQQVG</sequence>
<organism evidence="9 10">
    <name type="scientific">Ruthenibacterium intestinale</name>
    <dbReference type="NCBI Taxonomy" id="3133163"/>
    <lineage>
        <taxon>Bacteria</taxon>
        <taxon>Bacillati</taxon>
        <taxon>Bacillota</taxon>
        <taxon>Clostridia</taxon>
        <taxon>Eubacteriales</taxon>
        <taxon>Oscillospiraceae</taxon>
        <taxon>Ruthenibacterium</taxon>
    </lineage>
</organism>
<dbReference type="CDD" id="cd06354">
    <property type="entry name" value="PBP1_PrnA-like"/>
    <property type="match status" value="1"/>
</dbReference>
<keyword evidence="5" id="KW-0472">Membrane</keyword>
<dbReference type="SUPFAM" id="SSF53822">
    <property type="entry name" value="Periplasmic binding protein-like I"/>
    <property type="match status" value="1"/>
</dbReference>
<evidence type="ECO:0000256" key="4">
    <source>
        <dbReference type="ARBA" id="ARBA00022729"/>
    </source>
</evidence>
<name>A0ABV1GB71_9FIRM</name>
<dbReference type="EMBL" id="JBBMFA010000035">
    <property type="protein sequence ID" value="MEQ2519086.1"/>
    <property type="molecule type" value="Genomic_DNA"/>
</dbReference>
<evidence type="ECO:0000256" key="1">
    <source>
        <dbReference type="ARBA" id="ARBA00004193"/>
    </source>
</evidence>
<evidence type="ECO:0000313" key="9">
    <source>
        <dbReference type="EMBL" id="MEQ2519086.1"/>
    </source>
</evidence>
<dbReference type="Gene3D" id="3.40.50.2300">
    <property type="match status" value="2"/>
</dbReference>
<evidence type="ECO:0000256" key="5">
    <source>
        <dbReference type="ARBA" id="ARBA00023136"/>
    </source>
</evidence>
<dbReference type="Proteomes" id="UP001477672">
    <property type="component" value="Unassembled WGS sequence"/>
</dbReference>
<feature type="domain" description="ABC transporter substrate-binding protein PnrA-like" evidence="8">
    <location>
        <begin position="29"/>
        <end position="310"/>
    </location>
</feature>